<evidence type="ECO:0000256" key="7">
    <source>
        <dbReference type="SAM" id="SignalP"/>
    </source>
</evidence>
<feature type="signal peptide" evidence="7">
    <location>
        <begin position="1"/>
        <end position="17"/>
    </location>
</feature>
<organism evidence="10">
    <name type="scientific">Chromera velia CCMP2878</name>
    <dbReference type="NCBI Taxonomy" id="1169474"/>
    <lineage>
        <taxon>Eukaryota</taxon>
        <taxon>Sar</taxon>
        <taxon>Alveolata</taxon>
        <taxon>Colpodellida</taxon>
        <taxon>Chromeraceae</taxon>
        <taxon>Chromera</taxon>
    </lineage>
</organism>
<gene>
    <name evidence="10" type="ORF">Cvel_25352.t1.CR1</name>
</gene>
<dbReference type="VEuPathDB" id="CryptoDB:Cvel_25352"/>
<dbReference type="InterPro" id="IPR015672">
    <property type="entry name" value="GPHR/GTG"/>
</dbReference>
<keyword evidence="7" id="KW-0732">Signal</keyword>
<dbReference type="InterPro" id="IPR022535">
    <property type="entry name" value="Golgi_pH-regulator_cons_dom"/>
</dbReference>
<feature type="transmembrane region" description="Helical" evidence="6">
    <location>
        <begin position="513"/>
        <end position="537"/>
    </location>
</feature>
<dbReference type="PANTHER" id="PTHR15948:SF0">
    <property type="entry name" value="GOLGI PH REGULATOR A-RELATED"/>
    <property type="match status" value="1"/>
</dbReference>
<feature type="region of interest" description="Disordered" evidence="5">
    <location>
        <begin position="261"/>
        <end position="348"/>
    </location>
</feature>
<name>A0A0K6S8C7_9ALVE</name>
<keyword evidence="4 6" id="KW-0472">Membrane</keyword>
<sequence length="591" mass="63903">MLMTVLLQSLFLLASHASLFKAAHWFFGKHLYKDYEVKNHGVQYLFSFTFTVSVSMLQMLLFELMDVLDVGIRRFLWRVDLFAITALVYVFLPLALIYSVTSLYDSEISLRLTAALSVVCLPPLWFLFFKAGRLIHLEGFSLSTEQLLARMGVCGVAVVSALAGFGAVAFPYENIAFFLSPISQAQAEAVENRLLHTLSLIGKKKREWRELKPGGMGSLPGSLSNSASAHWPGSHSTSEAAAVPQVRHGAVAAAAAANGFGVSQHGDAGRRESLEGGRRRSWGGGQSPIAGWGDHASQAGGGHWGGGSSQQGVPLWNAKRGVAGGGGGGSPSSHQRGHSGGDVGGGGGGVRSSGFSWSSMLKKAWGGFGSGSAATTRRLRELEEEVRSLEGLSRDLFAGLGELVEQRCRHLYSRTPVGRLKNAAGWLMTLVCVYRICMAFVNVLLRRVGQKDPATVVLTHACELLHLPIDVPFWAPNISLLILGWLIALNIRGFVEKLLVVFRQFSTSVSSNFFALIMSEVMALYFSACCLLMRVYLPEQYRGGVTESLGPSLDFSAFHLTSDAVFLFSSLASVFLLAVAHATKFDKYKAL</sequence>
<evidence type="ECO:0000256" key="4">
    <source>
        <dbReference type="ARBA" id="ARBA00023136"/>
    </source>
</evidence>
<feature type="transmembrane region" description="Helical" evidence="6">
    <location>
        <begin position="481"/>
        <end position="501"/>
    </location>
</feature>
<dbReference type="GO" id="GO:0016020">
    <property type="term" value="C:membrane"/>
    <property type="evidence" value="ECO:0007669"/>
    <property type="project" value="UniProtKB-SubCell"/>
</dbReference>
<evidence type="ECO:0008006" key="11">
    <source>
        <dbReference type="Google" id="ProtNLM"/>
    </source>
</evidence>
<feature type="transmembrane region" description="Helical" evidence="6">
    <location>
        <begin position="423"/>
        <end position="445"/>
    </location>
</feature>
<feature type="transmembrane region" description="Helical" evidence="6">
    <location>
        <begin position="557"/>
        <end position="579"/>
    </location>
</feature>
<dbReference type="InterPro" id="IPR025969">
    <property type="entry name" value="ABA_GPCR_dom"/>
</dbReference>
<dbReference type="PANTHER" id="PTHR15948">
    <property type="entry name" value="G-PROTEIN COUPLED RECEPTOR 89-RELATED"/>
    <property type="match status" value="1"/>
</dbReference>
<keyword evidence="3 6" id="KW-1133">Transmembrane helix</keyword>
<dbReference type="PhylomeDB" id="A0A0K6S8C7"/>
<feature type="transmembrane region" description="Helical" evidence="6">
    <location>
        <begin position="148"/>
        <end position="172"/>
    </location>
</feature>
<evidence type="ECO:0000256" key="2">
    <source>
        <dbReference type="ARBA" id="ARBA00022692"/>
    </source>
</evidence>
<comment type="subcellular location">
    <subcellularLocation>
        <location evidence="1">Membrane</location>
        <topology evidence="1">Multi-pass membrane protein</topology>
    </subcellularLocation>
</comment>
<evidence type="ECO:0000256" key="5">
    <source>
        <dbReference type="SAM" id="MobiDB-lite"/>
    </source>
</evidence>
<evidence type="ECO:0000256" key="3">
    <source>
        <dbReference type="ARBA" id="ARBA00022989"/>
    </source>
</evidence>
<accession>A0A0K6S8C7</accession>
<evidence type="ECO:0000313" key="10">
    <source>
        <dbReference type="EMBL" id="CUC09924.1"/>
    </source>
</evidence>
<feature type="compositionally biased region" description="Basic and acidic residues" evidence="5">
    <location>
        <begin position="267"/>
        <end position="278"/>
    </location>
</feature>
<feature type="domain" description="Golgi pH regulator conserved" evidence="9">
    <location>
        <begin position="143"/>
        <end position="207"/>
    </location>
</feature>
<reference evidence="10" key="1">
    <citation type="submission" date="2014-11" db="EMBL/GenBank/DDBJ databases">
        <title>Molecular phylogeny of cliff fern family Woodsiaceae with morphological implications.</title>
        <authorList>
            <person name="Shao Y.-Z."/>
            <person name="Wei R."/>
            <person name="Zhang X.-C."/>
        </authorList>
    </citation>
    <scope>NUCLEOTIDE SEQUENCE</scope>
</reference>
<evidence type="ECO:0000256" key="1">
    <source>
        <dbReference type="ARBA" id="ARBA00004141"/>
    </source>
</evidence>
<protein>
    <recommendedName>
        <fullName evidence="11">Abscisic acid G-protein coupled receptor-like domain-containing protein</fullName>
    </recommendedName>
</protein>
<feature type="chain" id="PRO_5005508245" description="Abscisic acid G-protein coupled receptor-like domain-containing protein" evidence="7">
    <location>
        <begin position="18"/>
        <end position="591"/>
    </location>
</feature>
<evidence type="ECO:0000259" key="9">
    <source>
        <dbReference type="Pfam" id="PF12537"/>
    </source>
</evidence>
<feature type="transmembrane region" description="Helical" evidence="6">
    <location>
        <begin position="75"/>
        <end position="96"/>
    </location>
</feature>
<feature type="region of interest" description="Disordered" evidence="5">
    <location>
        <begin position="211"/>
        <end position="243"/>
    </location>
</feature>
<dbReference type="Pfam" id="PF12537">
    <property type="entry name" value="GPHR_N"/>
    <property type="match status" value="1"/>
</dbReference>
<feature type="compositionally biased region" description="Gly residues" evidence="5">
    <location>
        <begin position="299"/>
        <end position="309"/>
    </location>
</feature>
<dbReference type="Pfam" id="PF12430">
    <property type="entry name" value="ABA_GPCR"/>
    <property type="match status" value="1"/>
</dbReference>
<dbReference type="EMBL" id="CDMZ01002051">
    <property type="protein sequence ID" value="CUC09924.1"/>
    <property type="molecule type" value="Genomic_DNA"/>
</dbReference>
<dbReference type="AlphaFoldDB" id="A0A0K6S8C7"/>
<evidence type="ECO:0000259" key="8">
    <source>
        <dbReference type="Pfam" id="PF12430"/>
    </source>
</evidence>
<keyword evidence="2 6" id="KW-0812">Transmembrane</keyword>
<feature type="transmembrane region" description="Helical" evidence="6">
    <location>
        <begin position="108"/>
        <end position="128"/>
    </location>
</feature>
<feature type="domain" description="Abscisic acid G-protein coupled receptor-like" evidence="8">
    <location>
        <begin position="412"/>
        <end position="581"/>
    </location>
</feature>
<evidence type="ECO:0000256" key="6">
    <source>
        <dbReference type="SAM" id="Phobius"/>
    </source>
</evidence>
<feature type="compositionally biased region" description="Gly residues" evidence="5">
    <location>
        <begin position="338"/>
        <end position="348"/>
    </location>
</feature>
<feature type="transmembrane region" description="Helical" evidence="6">
    <location>
        <begin position="46"/>
        <end position="68"/>
    </location>
</feature>
<proteinExistence type="predicted"/>